<evidence type="ECO:0000256" key="1">
    <source>
        <dbReference type="SAM" id="Coils"/>
    </source>
</evidence>
<organism evidence="2 3">
    <name type="scientific">Flavobacterium aquatile LMG 4008 = ATCC 11947</name>
    <dbReference type="NCBI Taxonomy" id="1453498"/>
    <lineage>
        <taxon>Bacteria</taxon>
        <taxon>Pseudomonadati</taxon>
        <taxon>Bacteroidota</taxon>
        <taxon>Flavobacteriia</taxon>
        <taxon>Flavobacteriales</taxon>
        <taxon>Flavobacteriaceae</taxon>
        <taxon>Flavobacterium</taxon>
    </lineage>
</organism>
<evidence type="ECO:0008006" key="4">
    <source>
        <dbReference type="Google" id="ProtNLM"/>
    </source>
</evidence>
<dbReference type="InterPro" id="IPR052552">
    <property type="entry name" value="YeaO-like"/>
</dbReference>
<dbReference type="RefSeq" id="WP_035129010.1">
    <property type="nucleotide sequence ID" value="NZ_JRHH01000006.1"/>
</dbReference>
<dbReference type="Pfam" id="PF22752">
    <property type="entry name" value="DUF488-N3i"/>
    <property type="match status" value="1"/>
</dbReference>
<evidence type="ECO:0000313" key="2">
    <source>
        <dbReference type="EMBL" id="KGD66954.1"/>
    </source>
</evidence>
<protein>
    <recommendedName>
        <fullName evidence="4">Uroporphyrin-III methyltransferase</fullName>
    </recommendedName>
</protein>
<feature type="coiled-coil region" evidence="1">
    <location>
        <begin position="66"/>
        <end position="93"/>
    </location>
</feature>
<sequence length="117" mass="14169">MSNITLKRIYDHKKPDDTYRILVDRVWPRGLKKSEIFLDEWNREVTPSVKIRKWFDHQESRFKEFTKLYTEELKQKEEELNRLRSIAKTKKVTLLYGAKDPQINHAVILRDVLTKLI</sequence>
<proteinExistence type="predicted"/>
<evidence type="ECO:0000313" key="3">
    <source>
        <dbReference type="Proteomes" id="UP000029554"/>
    </source>
</evidence>
<dbReference type="Proteomes" id="UP000029554">
    <property type="component" value="Unassembled WGS sequence"/>
</dbReference>
<dbReference type="PANTHER" id="PTHR36849">
    <property type="entry name" value="CYTOPLASMIC PROTEIN-RELATED"/>
    <property type="match status" value="1"/>
</dbReference>
<dbReference type="eggNOG" id="COG3189">
    <property type="taxonomic scope" value="Bacteria"/>
</dbReference>
<dbReference type="PANTHER" id="PTHR36849:SF1">
    <property type="entry name" value="CYTOPLASMIC PROTEIN"/>
    <property type="match status" value="1"/>
</dbReference>
<reference evidence="2 3" key="1">
    <citation type="submission" date="2014-09" db="EMBL/GenBank/DDBJ databases">
        <title>Whole Genome Shotgun of Flavobacterium aquatile LMG 4008.</title>
        <authorList>
            <person name="Gale A.N."/>
            <person name="Pipes S.E."/>
            <person name="Newman J.D."/>
        </authorList>
    </citation>
    <scope>NUCLEOTIDE SEQUENCE [LARGE SCALE GENOMIC DNA]</scope>
    <source>
        <strain evidence="2 3">LMG 4008</strain>
    </source>
</reference>
<accession>A0A095SRG5</accession>
<comment type="caution">
    <text evidence="2">The sequence shown here is derived from an EMBL/GenBank/DDBJ whole genome shotgun (WGS) entry which is preliminary data.</text>
</comment>
<dbReference type="OrthoDB" id="9790745at2"/>
<dbReference type="EMBL" id="JRHH01000006">
    <property type="protein sequence ID" value="KGD66954.1"/>
    <property type="molecule type" value="Genomic_DNA"/>
</dbReference>
<keyword evidence="3" id="KW-1185">Reference proteome</keyword>
<keyword evidence="1" id="KW-0175">Coiled coil</keyword>
<name>A0A095SRG5_9FLAO</name>
<gene>
    <name evidence="2" type="ORF">LG45_16160</name>
</gene>
<dbReference type="AlphaFoldDB" id="A0A095SRG5"/>